<evidence type="ECO:0000259" key="5">
    <source>
        <dbReference type="PROSITE" id="PS50850"/>
    </source>
</evidence>
<evidence type="ECO:0000256" key="2">
    <source>
        <dbReference type="ARBA" id="ARBA00022989"/>
    </source>
</evidence>
<keyword evidence="7" id="KW-1185">Reference proteome</keyword>
<protein>
    <submittedName>
        <fullName evidence="6">Major facilitator superfamily protein</fullName>
    </submittedName>
</protein>
<proteinExistence type="predicted"/>
<dbReference type="OrthoDB" id="8558006at2"/>
<feature type="transmembrane region" description="Helical" evidence="4">
    <location>
        <begin position="161"/>
        <end position="183"/>
    </location>
</feature>
<dbReference type="SUPFAM" id="SSF103473">
    <property type="entry name" value="MFS general substrate transporter"/>
    <property type="match status" value="1"/>
</dbReference>
<dbReference type="AlphaFoldDB" id="B8KWP5"/>
<dbReference type="GO" id="GO:0022857">
    <property type="term" value="F:transmembrane transporter activity"/>
    <property type="evidence" value="ECO:0007669"/>
    <property type="project" value="InterPro"/>
</dbReference>
<feature type="transmembrane region" description="Helical" evidence="4">
    <location>
        <begin position="250"/>
        <end position="271"/>
    </location>
</feature>
<dbReference type="InterPro" id="IPR011701">
    <property type="entry name" value="MFS"/>
</dbReference>
<feature type="domain" description="Major facilitator superfamily (MFS) profile" evidence="5">
    <location>
        <begin position="203"/>
        <end position="394"/>
    </location>
</feature>
<dbReference type="STRING" id="565045.NOR51B_1105"/>
<gene>
    <name evidence="6" type="ORF">NOR51B_1105</name>
</gene>
<evidence type="ECO:0000256" key="1">
    <source>
        <dbReference type="ARBA" id="ARBA00022692"/>
    </source>
</evidence>
<dbReference type="PANTHER" id="PTHR23534">
    <property type="entry name" value="MFS PERMEASE"/>
    <property type="match status" value="1"/>
</dbReference>
<dbReference type="eggNOG" id="COG0738">
    <property type="taxonomic scope" value="Bacteria"/>
</dbReference>
<feature type="transmembrane region" description="Helical" evidence="4">
    <location>
        <begin position="278"/>
        <end position="296"/>
    </location>
</feature>
<organism evidence="6 7">
    <name type="scientific">Luminiphilus syltensis NOR5-1B</name>
    <dbReference type="NCBI Taxonomy" id="565045"/>
    <lineage>
        <taxon>Bacteria</taxon>
        <taxon>Pseudomonadati</taxon>
        <taxon>Pseudomonadota</taxon>
        <taxon>Gammaproteobacteria</taxon>
        <taxon>Cellvibrionales</taxon>
        <taxon>Halieaceae</taxon>
        <taxon>Luminiphilus</taxon>
    </lineage>
</organism>
<feature type="transmembrane region" description="Helical" evidence="4">
    <location>
        <begin position="71"/>
        <end position="88"/>
    </location>
</feature>
<dbReference type="InterPro" id="IPR020846">
    <property type="entry name" value="MFS_dom"/>
</dbReference>
<keyword evidence="2 4" id="KW-1133">Transmembrane helix</keyword>
<evidence type="ECO:0000256" key="3">
    <source>
        <dbReference type="ARBA" id="ARBA00023136"/>
    </source>
</evidence>
<feature type="transmembrane region" description="Helical" evidence="4">
    <location>
        <begin position="302"/>
        <end position="326"/>
    </location>
</feature>
<dbReference type="PANTHER" id="PTHR23534:SF1">
    <property type="entry name" value="MAJOR FACILITATOR SUPERFAMILY PROTEIN"/>
    <property type="match status" value="1"/>
</dbReference>
<sequence>MNRNLVVLFLAQMVFVSGAAMTVTMGGIVGSMLAPAPEWATLPVSALVAGTALGTVPATLVMSWLGRRTGFTLAALAAMGAALIAAYAIKHSSFSGYCLATALTGFTLAFSQQFRFAAAESVTTDRSARAISFILLGSIGGAIVGPQLVASGERIFAENAFIGAAFGSATLFLVAALLLGLGLRASQSVAAHAAHASDAPRPLLEMALSPFFLLAVMAGVIGQGLMTFVMTATPVSMHVMDGHSLGDTAAVIRAHVLAMYVPSLFSGILIGKYGERTVMLWGTLLFAATLVIGFLGREIPHYGGSMVLLGVGWNFLFVGGTSLLVKTYYPSERYRAQAINEAAVFGVSALASLLAGSLLASWGWQPLLLSCIPALVIMAGGLLLLRKRPVPIQV</sequence>
<feature type="transmembrane region" description="Helical" evidence="4">
    <location>
        <begin position="130"/>
        <end position="149"/>
    </location>
</feature>
<feature type="transmembrane region" description="Helical" evidence="4">
    <location>
        <begin position="42"/>
        <end position="64"/>
    </location>
</feature>
<evidence type="ECO:0000256" key="4">
    <source>
        <dbReference type="SAM" id="Phobius"/>
    </source>
</evidence>
<feature type="transmembrane region" description="Helical" evidence="4">
    <location>
        <begin position="211"/>
        <end position="230"/>
    </location>
</feature>
<dbReference type="RefSeq" id="WP_009019906.1">
    <property type="nucleotide sequence ID" value="NZ_DS999411.1"/>
</dbReference>
<feature type="transmembrane region" description="Helical" evidence="4">
    <location>
        <begin position="366"/>
        <end position="385"/>
    </location>
</feature>
<dbReference type="InterPro" id="IPR036259">
    <property type="entry name" value="MFS_trans_sf"/>
</dbReference>
<name>B8KWP5_9GAMM</name>
<accession>B8KWP5</accession>
<feature type="transmembrane region" description="Helical" evidence="4">
    <location>
        <begin position="94"/>
        <end position="110"/>
    </location>
</feature>
<dbReference type="HOGENOM" id="CLU_047644_2_0_6"/>
<dbReference type="Proteomes" id="UP000004699">
    <property type="component" value="Unassembled WGS sequence"/>
</dbReference>
<dbReference type="EMBL" id="DS999411">
    <property type="protein sequence ID" value="EED35160.1"/>
    <property type="molecule type" value="Genomic_DNA"/>
</dbReference>
<dbReference type="Pfam" id="PF07690">
    <property type="entry name" value="MFS_1"/>
    <property type="match status" value="1"/>
</dbReference>
<feature type="transmembrane region" description="Helical" evidence="4">
    <location>
        <begin position="338"/>
        <end position="360"/>
    </location>
</feature>
<dbReference type="Gene3D" id="1.20.1250.20">
    <property type="entry name" value="MFS general substrate transporter like domains"/>
    <property type="match status" value="1"/>
</dbReference>
<evidence type="ECO:0000313" key="6">
    <source>
        <dbReference type="EMBL" id="EED35160.1"/>
    </source>
</evidence>
<evidence type="ECO:0000313" key="7">
    <source>
        <dbReference type="Proteomes" id="UP000004699"/>
    </source>
</evidence>
<reference evidence="7" key="1">
    <citation type="journal article" date="2013" name="BMC Microbiol.">
        <title>Taxonomy and evolution of bacteriochlorophyll a-containing members of the OM60/NOR5 clade of marine gammaproteobacteria: description of Luminiphilus syltensis gen. nov., sp. nov., reclassification of Haliea rubra as Pseudohaliea rubra gen. nov., comb. nov., and emendation of Chromatocurvus halotolerans.</title>
        <authorList>
            <person name="Spring S."/>
            <person name="Riedel T."/>
            <person name="Sproer C."/>
            <person name="Yan S."/>
            <person name="Harder J."/>
            <person name="Fuchs B.M."/>
        </authorList>
    </citation>
    <scope>NUCLEOTIDE SEQUENCE [LARGE SCALE GENOMIC DNA]</scope>
    <source>
        <strain evidence="7">NOR51-B</strain>
    </source>
</reference>
<keyword evidence="1 4" id="KW-0812">Transmembrane</keyword>
<dbReference type="PROSITE" id="PS50850">
    <property type="entry name" value="MFS"/>
    <property type="match status" value="1"/>
</dbReference>
<keyword evidence="3 4" id="KW-0472">Membrane</keyword>